<protein>
    <submittedName>
        <fullName evidence="1">Uncharacterized protein</fullName>
    </submittedName>
</protein>
<gene>
    <name evidence="1" type="ORF">L6164_015396</name>
</gene>
<keyword evidence="2" id="KW-1185">Reference proteome</keyword>
<comment type="caution">
    <text evidence="1">The sequence shown here is derived from an EMBL/GenBank/DDBJ whole genome shotgun (WGS) entry which is preliminary data.</text>
</comment>
<proteinExistence type="predicted"/>
<evidence type="ECO:0000313" key="1">
    <source>
        <dbReference type="EMBL" id="KAI4336926.1"/>
    </source>
</evidence>
<reference evidence="1 2" key="1">
    <citation type="journal article" date="2022" name="DNA Res.">
        <title>Chromosomal-level genome assembly of the orchid tree Bauhinia variegata (Leguminosae; Cercidoideae) supports the allotetraploid origin hypothesis of Bauhinia.</title>
        <authorList>
            <person name="Zhong Y."/>
            <person name="Chen Y."/>
            <person name="Zheng D."/>
            <person name="Pang J."/>
            <person name="Liu Y."/>
            <person name="Luo S."/>
            <person name="Meng S."/>
            <person name="Qian L."/>
            <person name="Wei D."/>
            <person name="Dai S."/>
            <person name="Zhou R."/>
        </authorList>
    </citation>
    <scope>NUCLEOTIDE SEQUENCE [LARGE SCALE GENOMIC DNA]</scope>
    <source>
        <strain evidence="1">BV-YZ2020</strain>
    </source>
</reference>
<organism evidence="1 2">
    <name type="scientific">Bauhinia variegata</name>
    <name type="common">Purple orchid tree</name>
    <name type="synonym">Phanera variegata</name>
    <dbReference type="NCBI Taxonomy" id="167791"/>
    <lineage>
        <taxon>Eukaryota</taxon>
        <taxon>Viridiplantae</taxon>
        <taxon>Streptophyta</taxon>
        <taxon>Embryophyta</taxon>
        <taxon>Tracheophyta</taxon>
        <taxon>Spermatophyta</taxon>
        <taxon>Magnoliopsida</taxon>
        <taxon>eudicotyledons</taxon>
        <taxon>Gunneridae</taxon>
        <taxon>Pentapetalae</taxon>
        <taxon>rosids</taxon>
        <taxon>fabids</taxon>
        <taxon>Fabales</taxon>
        <taxon>Fabaceae</taxon>
        <taxon>Cercidoideae</taxon>
        <taxon>Cercideae</taxon>
        <taxon>Bauhiniinae</taxon>
        <taxon>Bauhinia</taxon>
    </lineage>
</organism>
<dbReference type="Proteomes" id="UP000828941">
    <property type="component" value="Chromosome 6"/>
</dbReference>
<accession>A0ACB9NLS6</accession>
<evidence type="ECO:0000313" key="2">
    <source>
        <dbReference type="Proteomes" id="UP000828941"/>
    </source>
</evidence>
<dbReference type="EMBL" id="CM039431">
    <property type="protein sequence ID" value="KAI4336926.1"/>
    <property type="molecule type" value="Genomic_DNA"/>
</dbReference>
<sequence length="670" mass="74120">MMRKTAKLLLIFLVYVLPVVSAQVNNRSCRRTCGSDKTYRYPFGFSSGCDIQLNCTHDAVFVEEFPVQSVGQDTIIVNVMPKCNRPIDSFRQLFGHKYAPTARNALLLQNCIDRISPCLIPKTMVQTHFDSLDCTSGSGNLSCYSDNTTRGFMNYDNITNSRCQYLMSSIMADRLSNSSATSTPVSLEVAAVELGWWLQGDCKCSSDANCTKFDSPANGKPAYRCRCNQGFVGDGYSSGTGCRKVSSTCNSAKFMSGRCGGKIRFVVIIGGIVLGIALMISLGLIFCLYRGRRVTLRGTKRHLTKATGHYSVPIYSYKDIEKATNGFSEKQRLGNGAYGTVYAGKLNGGDWVAIKRIKHTDTENIEQVMNEIKLFSSLSHPNLVRLLGCSLDYGEQILVYEFMTNGTLYQHLHKERGDGLLWPIRLTIAAETAQAIAYLHSAINPPIYHRDIKSSNILLDDGFRPKVADFGLSILGMTEISHVTTAPRGTPGYVDPQYHQDFQLSDKSDVYSFGVVLVEIITGLKVVDFLRPQSEINLAALAADRIGKGLVDEIIDPFLQENQDPYTLPSIHKVVELAFRCIAFHRDMRPSMMEVAAELEHIRLSASCLTVMKDKLEGKLGLLTLHTDSVPSSSTERPKNGSPVSVQDQELWLSEQSSPPSSSSLLSKRE</sequence>
<name>A0ACB9NLS6_BAUVA</name>